<keyword evidence="1" id="KW-1133">Transmembrane helix</keyword>
<evidence type="ECO:0000313" key="2">
    <source>
        <dbReference type="EMBL" id="GLC88973.1"/>
    </source>
</evidence>
<feature type="transmembrane region" description="Helical" evidence="1">
    <location>
        <begin position="148"/>
        <end position="169"/>
    </location>
</feature>
<proteinExistence type="predicted"/>
<keyword evidence="1" id="KW-0472">Membrane</keyword>
<evidence type="ECO:0000313" key="3">
    <source>
        <dbReference type="Proteomes" id="UP001065593"/>
    </source>
</evidence>
<protein>
    <submittedName>
        <fullName evidence="2">Membrane protein YmcC</fullName>
    </submittedName>
</protein>
<dbReference type="Proteomes" id="UP001065593">
    <property type="component" value="Unassembled WGS sequence"/>
</dbReference>
<name>A0ABQ5NKZ4_9BACI</name>
<dbReference type="EMBL" id="BRZA01000002">
    <property type="protein sequence ID" value="GLC88973.1"/>
    <property type="molecule type" value="Genomic_DNA"/>
</dbReference>
<keyword evidence="3" id="KW-1185">Reference proteome</keyword>
<feature type="transmembrane region" description="Helical" evidence="1">
    <location>
        <begin position="6"/>
        <end position="26"/>
    </location>
</feature>
<feature type="transmembrane region" description="Helical" evidence="1">
    <location>
        <begin position="115"/>
        <end position="136"/>
    </location>
</feature>
<accession>A0ABQ5NKZ4</accession>
<sequence>MITWIITAEIAFWIVIIFGLISRYAFKMPKLSIFFFALTPVIDLLLIILTIVDLKRGTPAAISHGIAAIYIGVSIAYGKTMIAWADDKFQQWFLKKPKKIRLTGKEKALHEMNMLARHIIAFVIGACALYGMVILVGTNTDATPLLQIMRIWGIVLVIDVIISLSYVFFPSRK</sequence>
<evidence type="ECO:0000256" key="1">
    <source>
        <dbReference type="SAM" id="Phobius"/>
    </source>
</evidence>
<feature type="transmembrane region" description="Helical" evidence="1">
    <location>
        <begin position="58"/>
        <end position="78"/>
    </location>
</feature>
<comment type="caution">
    <text evidence="2">The sequence shown here is derived from an EMBL/GenBank/DDBJ whole genome shotgun (WGS) entry which is preliminary data.</text>
</comment>
<feature type="transmembrane region" description="Helical" evidence="1">
    <location>
        <begin position="33"/>
        <end position="52"/>
    </location>
</feature>
<dbReference type="RefSeq" id="WP_264988724.1">
    <property type="nucleotide sequence ID" value="NZ_BRZA01000002.1"/>
</dbReference>
<reference evidence="2" key="1">
    <citation type="submission" date="2022-08" db="EMBL/GenBank/DDBJ databases">
        <title>Draft genome sequence of Lysinibacillus sp. strain KH24.</title>
        <authorList>
            <person name="Kanbe H."/>
            <person name="Itoh H."/>
        </authorList>
    </citation>
    <scope>NUCLEOTIDE SEQUENCE</scope>
    <source>
        <strain evidence="2">KH24</strain>
    </source>
</reference>
<organism evidence="2 3">
    <name type="scientific">Lysinibacillus piscis</name>
    <dbReference type="NCBI Taxonomy" id="2518931"/>
    <lineage>
        <taxon>Bacteria</taxon>
        <taxon>Bacillati</taxon>
        <taxon>Bacillota</taxon>
        <taxon>Bacilli</taxon>
        <taxon>Bacillales</taxon>
        <taxon>Bacillaceae</taxon>
        <taxon>Lysinibacillus</taxon>
    </lineage>
</organism>
<gene>
    <name evidence="2" type="primary">ymcC</name>
    <name evidence="2" type="ORF">LYSBPC_21000</name>
</gene>
<keyword evidence="1" id="KW-0812">Transmembrane</keyword>